<evidence type="ECO:0000256" key="3">
    <source>
        <dbReference type="ARBA" id="ARBA00022676"/>
    </source>
</evidence>
<organism evidence="8">
    <name type="scientific">Singulisphaera sp. Ch08</name>
    <dbReference type="NCBI Taxonomy" id="3120278"/>
    <lineage>
        <taxon>Bacteria</taxon>
        <taxon>Pseudomonadati</taxon>
        <taxon>Planctomycetota</taxon>
        <taxon>Planctomycetia</taxon>
        <taxon>Isosphaerales</taxon>
        <taxon>Isosphaeraceae</taxon>
        <taxon>Singulisphaera</taxon>
    </lineage>
</organism>
<keyword evidence="4 8" id="KW-0808">Transferase</keyword>
<evidence type="ECO:0000256" key="6">
    <source>
        <dbReference type="SAM" id="Phobius"/>
    </source>
</evidence>
<feature type="domain" description="Glycosyltransferase 2-like" evidence="7">
    <location>
        <begin position="46"/>
        <end position="162"/>
    </location>
</feature>
<accession>A0AAU7CAC4</accession>
<keyword evidence="3 8" id="KW-0328">Glycosyltransferase</keyword>
<reference evidence="8" key="1">
    <citation type="submission" date="2024-05" db="EMBL/GenBank/DDBJ databases">
        <title>Planctomycetes of the genus Singulisphaera possess chitinolytic capabilities.</title>
        <authorList>
            <person name="Ivanova A."/>
        </authorList>
    </citation>
    <scope>NUCLEOTIDE SEQUENCE</scope>
    <source>
        <strain evidence="8">Ch08T</strain>
    </source>
</reference>
<dbReference type="SUPFAM" id="SSF53448">
    <property type="entry name" value="Nucleotide-diphospho-sugar transferases"/>
    <property type="match status" value="1"/>
</dbReference>
<keyword evidence="2" id="KW-1003">Cell membrane</keyword>
<dbReference type="PANTHER" id="PTHR43646">
    <property type="entry name" value="GLYCOSYLTRANSFERASE"/>
    <property type="match status" value="1"/>
</dbReference>
<gene>
    <name evidence="8" type="ORF">V5E97_25370</name>
</gene>
<dbReference type="PANTHER" id="PTHR43646:SF2">
    <property type="entry name" value="GLYCOSYLTRANSFERASE 2-LIKE DOMAIN-CONTAINING PROTEIN"/>
    <property type="match status" value="1"/>
</dbReference>
<dbReference type="GO" id="GO:0005886">
    <property type="term" value="C:plasma membrane"/>
    <property type="evidence" value="ECO:0007669"/>
    <property type="project" value="UniProtKB-SubCell"/>
</dbReference>
<dbReference type="Pfam" id="PF00535">
    <property type="entry name" value="Glycos_transf_2"/>
    <property type="match status" value="1"/>
</dbReference>
<dbReference type="InterPro" id="IPR029044">
    <property type="entry name" value="Nucleotide-diphossugar_trans"/>
</dbReference>
<dbReference type="RefSeq" id="WP_406694410.1">
    <property type="nucleotide sequence ID" value="NZ_CP155447.1"/>
</dbReference>
<dbReference type="GO" id="GO:0016757">
    <property type="term" value="F:glycosyltransferase activity"/>
    <property type="evidence" value="ECO:0007669"/>
    <property type="project" value="UniProtKB-KW"/>
</dbReference>
<protein>
    <submittedName>
        <fullName evidence="8">Glycosyltransferase family A protein</fullName>
        <ecNumber evidence="8">2.4.-.-</ecNumber>
    </submittedName>
</protein>
<dbReference type="InterPro" id="IPR001173">
    <property type="entry name" value="Glyco_trans_2-like"/>
</dbReference>
<dbReference type="EC" id="2.4.-.-" evidence="8"/>
<dbReference type="EMBL" id="CP155447">
    <property type="protein sequence ID" value="XBH01666.1"/>
    <property type="molecule type" value="Genomic_DNA"/>
</dbReference>
<keyword evidence="6" id="KW-1133">Transmembrane helix</keyword>
<feature type="transmembrane region" description="Helical" evidence="6">
    <location>
        <begin position="287"/>
        <end position="307"/>
    </location>
</feature>
<keyword evidence="6" id="KW-0812">Transmembrane</keyword>
<dbReference type="Gene3D" id="3.90.550.10">
    <property type="entry name" value="Spore Coat Polysaccharide Biosynthesis Protein SpsA, Chain A"/>
    <property type="match status" value="1"/>
</dbReference>
<evidence type="ECO:0000259" key="7">
    <source>
        <dbReference type="Pfam" id="PF00535"/>
    </source>
</evidence>
<evidence type="ECO:0000256" key="2">
    <source>
        <dbReference type="ARBA" id="ARBA00022475"/>
    </source>
</evidence>
<name>A0AAU7CAC4_9BACT</name>
<feature type="transmembrane region" description="Helical" evidence="6">
    <location>
        <begin position="319"/>
        <end position="338"/>
    </location>
</feature>
<evidence type="ECO:0000256" key="5">
    <source>
        <dbReference type="ARBA" id="ARBA00023136"/>
    </source>
</evidence>
<keyword evidence="5 6" id="KW-0472">Membrane</keyword>
<evidence type="ECO:0000313" key="8">
    <source>
        <dbReference type="EMBL" id="XBH01666.1"/>
    </source>
</evidence>
<dbReference type="AlphaFoldDB" id="A0AAU7CAC4"/>
<feature type="transmembrane region" description="Helical" evidence="6">
    <location>
        <begin position="350"/>
        <end position="371"/>
    </location>
</feature>
<evidence type="ECO:0000256" key="4">
    <source>
        <dbReference type="ARBA" id="ARBA00022679"/>
    </source>
</evidence>
<dbReference type="CDD" id="cd00761">
    <property type="entry name" value="Glyco_tranf_GTA_type"/>
    <property type="match status" value="1"/>
</dbReference>
<comment type="subcellular location">
    <subcellularLocation>
        <location evidence="1">Cell membrane</location>
    </subcellularLocation>
</comment>
<evidence type="ECO:0000256" key="1">
    <source>
        <dbReference type="ARBA" id="ARBA00004236"/>
    </source>
</evidence>
<proteinExistence type="predicted"/>
<sequence length="399" mass="43205">MTVLLLFSVIGLVLAVVPAAIFACNLSLFRRLPRDEAAGLPLEPVSVLIPARNEEATIGPALQTVLANEGIDFEVIVLDDHSEDGTAAIVRGLERHDSRVRLALAPPLPLGWCGKQHACQVLADLARYDRLLWMDADVRLSPDALRRMAAEMARRPIDLLSGFPHEETGTGMEALQIPLIHFILLGYLPLGVMRRTNQPGLGAGCGQLFMAGRSAYVAAGGHAAIRASLHDGLKLPRSFRTKGCSTDLFDASDLARCRMYRSASEVWMGLLKNAGEGMASPLAIGPWTLLLVGGQIMPPVLVLILALATTVRDDPDVRWALGVSLLATGLSLTVRAVAAVRFRQSWPSVFAHSIGITLFLVIQWQSLLMRWQGKTRTWKGRLYGPTAEINCPTSSGRTG</sequence>